<dbReference type="InterPro" id="IPR036890">
    <property type="entry name" value="HATPase_C_sf"/>
</dbReference>
<dbReference type="Pfam" id="PF00072">
    <property type="entry name" value="Response_reg"/>
    <property type="match status" value="2"/>
</dbReference>
<keyword evidence="9" id="KW-0418">Kinase</keyword>
<dbReference type="SMART" id="SM00388">
    <property type="entry name" value="HisKA"/>
    <property type="match status" value="1"/>
</dbReference>
<feature type="modified residue" description="4-aspartylphosphate" evidence="15">
    <location>
        <position position="970"/>
    </location>
</feature>
<keyword evidence="13 17" id="KW-0472">Membrane</keyword>
<keyword evidence="12" id="KW-0902">Two-component regulatory system</keyword>
<evidence type="ECO:0000313" key="23">
    <source>
        <dbReference type="EMBL" id="OYQ34115.1"/>
    </source>
</evidence>
<feature type="transmembrane region" description="Helical" evidence="17">
    <location>
        <begin position="281"/>
        <end position="299"/>
    </location>
</feature>
<dbReference type="Pfam" id="PF00512">
    <property type="entry name" value="HisKA"/>
    <property type="match status" value="1"/>
</dbReference>
<organism evidence="23 24">
    <name type="scientific">Niveispirillum lacus</name>
    <dbReference type="NCBI Taxonomy" id="1981099"/>
    <lineage>
        <taxon>Bacteria</taxon>
        <taxon>Pseudomonadati</taxon>
        <taxon>Pseudomonadota</taxon>
        <taxon>Alphaproteobacteria</taxon>
        <taxon>Rhodospirillales</taxon>
        <taxon>Azospirillaceae</taxon>
        <taxon>Niveispirillum</taxon>
    </lineage>
</organism>
<dbReference type="InterPro" id="IPR029151">
    <property type="entry name" value="Sensor-like_sf"/>
</dbReference>
<feature type="domain" description="HAMP" evidence="21">
    <location>
        <begin position="301"/>
        <end position="352"/>
    </location>
</feature>
<dbReference type="InterPro" id="IPR013655">
    <property type="entry name" value="PAS_fold_3"/>
</dbReference>
<dbReference type="InterPro" id="IPR036641">
    <property type="entry name" value="HPT_dom_sf"/>
</dbReference>
<dbReference type="InterPro" id="IPR036097">
    <property type="entry name" value="HisK_dim/P_sf"/>
</dbReference>
<dbReference type="CDD" id="cd06225">
    <property type="entry name" value="HAMP"/>
    <property type="match status" value="1"/>
</dbReference>
<gene>
    <name evidence="23" type="ORF">CHU95_11665</name>
</gene>
<evidence type="ECO:0000256" key="16">
    <source>
        <dbReference type="SAM" id="Coils"/>
    </source>
</evidence>
<feature type="domain" description="HPt" evidence="22">
    <location>
        <begin position="1081"/>
        <end position="1178"/>
    </location>
</feature>
<evidence type="ECO:0000259" key="22">
    <source>
        <dbReference type="PROSITE" id="PS50894"/>
    </source>
</evidence>
<dbReference type="InterPro" id="IPR001789">
    <property type="entry name" value="Sig_transdc_resp-reg_receiver"/>
</dbReference>
<dbReference type="GO" id="GO:0000155">
    <property type="term" value="F:phosphorelay sensor kinase activity"/>
    <property type="evidence" value="ECO:0007669"/>
    <property type="project" value="InterPro"/>
</dbReference>
<evidence type="ECO:0000259" key="18">
    <source>
        <dbReference type="PROSITE" id="PS50109"/>
    </source>
</evidence>
<dbReference type="InterPro" id="IPR005467">
    <property type="entry name" value="His_kinase_dom"/>
</dbReference>
<accession>A0A255YZM4</accession>
<dbReference type="PANTHER" id="PTHR45339">
    <property type="entry name" value="HYBRID SIGNAL TRANSDUCTION HISTIDINE KINASE J"/>
    <property type="match status" value="1"/>
</dbReference>
<dbReference type="EC" id="2.7.13.3" evidence="3"/>
<feature type="domain" description="Response regulatory" evidence="19">
    <location>
        <begin position="778"/>
        <end position="898"/>
    </location>
</feature>
<dbReference type="SMART" id="SM00304">
    <property type="entry name" value="HAMP"/>
    <property type="match status" value="1"/>
</dbReference>
<dbReference type="InterPro" id="IPR000014">
    <property type="entry name" value="PAS"/>
</dbReference>
<keyword evidence="5 15" id="KW-0597">Phosphoprotein</keyword>
<dbReference type="Pfam" id="PF00672">
    <property type="entry name" value="HAMP"/>
    <property type="match status" value="1"/>
</dbReference>
<evidence type="ECO:0000256" key="8">
    <source>
        <dbReference type="ARBA" id="ARBA00022741"/>
    </source>
</evidence>
<dbReference type="Gene3D" id="3.30.450.20">
    <property type="entry name" value="PAS domain"/>
    <property type="match status" value="3"/>
</dbReference>
<dbReference type="PROSITE" id="PS50110">
    <property type="entry name" value="RESPONSE_REGULATORY"/>
    <property type="match status" value="2"/>
</dbReference>
<evidence type="ECO:0000256" key="3">
    <source>
        <dbReference type="ARBA" id="ARBA00012438"/>
    </source>
</evidence>
<dbReference type="GO" id="GO:0005524">
    <property type="term" value="F:ATP binding"/>
    <property type="evidence" value="ECO:0007669"/>
    <property type="project" value="UniProtKB-KW"/>
</dbReference>
<evidence type="ECO:0000256" key="12">
    <source>
        <dbReference type="ARBA" id="ARBA00023012"/>
    </source>
</evidence>
<feature type="coiled-coil region" evidence="16">
    <location>
        <begin position="476"/>
        <end position="503"/>
    </location>
</feature>
<dbReference type="Pfam" id="PF01627">
    <property type="entry name" value="Hpt"/>
    <property type="match status" value="1"/>
</dbReference>
<dbReference type="SMART" id="SM00387">
    <property type="entry name" value="HATPase_c"/>
    <property type="match status" value="1"/>
</dbReference>
<dbReference type="Gene3D" id="3.30.565.10">
    <property type="entry name" value="Histidine kinase-like ATPase, C-terminal domain"/>
    <property type="match status" value="1"/>
</dbReference>
<dbReference type="FunFam" id="3.30.565.10:FF:000078">
    <property type="entry name" value="Two-component sensor histidine kinase"/>
    <property type="match status" value="1"/>
</dbReference>
<dbReference type="CDD" id="cd12914">
    <property type="entry name" value="PDC1_DGC_like"/>
    <property type="match status" value="1"/>
</dbReference>
<dbReference type="Gene3D" id="6.10.340.10">
    <property type="match status" value="1"/>
</dbReference>
<evidence type="ECO:0000256" key="17">
    <source>
        <dbReference type="SAM" id="Phobius"/>
    </source>
</evidence>
<dbReference type="NCBIfam" id="TIGR00229">
    <property type="entry name" value="sensory_box"/>
    <property type="match status" value="1"/>
</dbReference>
<dbReference type="RefSeq" id="WP_094456526.1">
    <property type="nucleotide sequence ID" value="NZ_NOXU01000029.1"/>
</dbReference>
<dbReference type="Gene3D" id="3.40.50.2300">
    <property type="match status" value="2"/>
</dbReference>
<dbReference type="EMBL" id="NOXU01000029">
    <property type="protein sequence ID" value="OYQ34115.1"/>
    <property type="molecule type" value="Genomic_DNA"/>
</dbReference>
<dbReference type="InterPro" id="IPR004358">
    <property type="entry name" value="Sig_transdc_His_kin-like_C"/>
</dbReference>
<keyword evidence="4" id="KW-1003">Cell membrane</keyword>
<dbReference type="CDD" id="cd00130">
    <property type="entry name" value="PAS"/>
    <property type="match status" value="1"/>
</dbReference>
<dbReference type="InterPro" id="IPR011006">
    <property type="entry name" value="CheY-like_superfamily"/>
</dbReference>
<evidence type="ECO:0000256" key="14">
    <source>
        <dbReference type="PROSITE-ProRule" id="PRU00110"/>
    </source>
</evidence>
<dbReference type="SMART" id="SM00448">
    <property type="entry name" value="REC"/>
    <property type="match status" value="2"/>
</dbReference>
<evidence type="ECO:0000256" key="13">
    <source>
        <dbReference type="ARBA" id="ARBA00023136"/>
    </source>
</evidence>
<dbReference type="SUPFAM" id="SSF47384">
    <property type="entry name" value="Homodimeric domain of signal transducing histidine kinase"/>
    <property type="match status" value="1"/>
</dbReference>
<protein>
    <recommendedName>
        <fullName evidence="3">histidine kinase</fullName>
        <ecNumber evidence="3">2.7.13.3</ecNumber>
    </recommendedName>
</protein>
<evidence type="ECO:0000256" key="10">
    <source>
        <dbReference type="ARBA" id="ARBA00022840"/>
    </source>
</evidence>
<proteinExistence type="predicted"/>
<dbReference type="SUPFAM" id="SSF52172">
    <property type="entry name" value="CheY-like"/>
    <property type="match status" value="2"/>
</dbReference>
<feature type="modified residue" description="Phosphohistidine" evidence="14">
    <location>
        <position position="1120"/>
    </location>
</feature>
<dbReference type="SUPFAM" id="SSF47226">
    <property type="entry name" value="Histidine-containing phosphotransfer domain, HPT domain"/>
    <property type="match status" value="1"/>
</dbReference>
<comment type="catalytic activity">
    <reaction evidence="1">
        <text>ATP + protein L-histidine = ADP + protein N-phospho-L-histidine.</text>
        <dbReference type="EC" id="2.7.13.3"/>
    </reaction>
</comment>
<keyword evidence="24" id="KW-1185">Reference proteome</keyword>
<evidence type="ECO:0000256" key="9">
    <source>
        <dbReference type="ARBA" id="ARBA00022777"/>
    </source>
</evidence>
<dbReference type="InterPro" id="IPR003661">
    <property type="entry name" value="HisK_dim/P_dom"/>
</dbReference>
<dbReference type="InterPro" id="IPR008207">
    <property type="entry name" value="Sig_transdc_His_kin_Hpt_dom"/>
</dbReference>
<dbReference type="SMART" id="SM00073">
    <property type="entry name" value="HPT"/>
    <property type="match status" value="1"/>
</dbReference>
<dbReference type="CDD" id="cd12915">
    <property type="entry name" value="PDC2_DGC_like"/>
    <property type="match status" value="1"/>
</dbReference>
<dbReference type="Gene3D" id="1.10.287.130">
    <property type="match status" value="1"/>
</dbReference>
<dbReference type="Pfam" id="PF02743">
    <property type="entry name" value="dCache_1"/>
    <property type="match status" value="1"/>
</dbReference>
<keyword evidence="10" id="KW-0067">ATP-binding</keyword>
<dbReference type="Pfam" id="PF08447">
    <property type="entry name" value="PAS_3"/>
    <property type="match status" value="1"/>
</dbReference>
<evidence type="ECO:0000256" key="5">
    <source>
        <dbReference type="ARBA" id="ARBA00022553"/>
    </source>
</evidence>
<keyword evidence="11 17" id="KW-1133">Transmembrane helix</keyword>
<dbReference type="AlphaFoldDB" id="A0A255YZM4"/>
<evidence type="ECO:0000259" key="21">
    <source>
        <dbReference type="PROSITE" id="PS50885"/>
    </source>
</evidence>
<dbReference type="InterPro" id="IPR035965">
    <property type="entry name" value="PAS-like_dom_sf"/>
</dbReference>
<dbReference type="CDD" id="cd00156">
    <property type="entry name" value="REC"/>
    <property type="match status" value="1"/>
</dbReference>
<dbReference type="PROSITE" id="PS50109">
    <property type="entry name" value="HIS_KIN"/>
    <property type="match status" value="1"/>
</dbReference>
<dbReference type="PROSITE" id="PS50894">
    <property type="entry name" value="HPT"/>
    <property type="match status" value="1"/>
</dbReference>
<dbReference type="InterPro" id="IPR003660">
    <property type="entry name" value="HAMP_dom"/>
</dbReference>
<evidence type="ECO:0000259" key="19">
    <source>
        <dbReference type="PROSITE" id="PS50110"/>
    </source>
</evidence>
<evidence type="ECO:0000313" key="24">
    <source>
        <dbReference type="Proteomes" id="UP000216998"/>
    </source>
</evidence>
<feature type="domain" description="Response regulatory" evidence="19">
    <location>
        <begin position="921"/>
        <end position="1040"/>
    </location>
</feature>
<evidence type="ECO:0000259" key="20">
    <source>
        <dbReference type="PROSITE" id="PS50112"/>
    </source>
</evidence>
<evidence type="ECO:0000256" key="4">
    <source>
        <dbReference type="ARBA" id="ARBA00022475"/>
    </source>
</evidence>
<feature type="modified residue" description="4-aspartylphosphate" evidence="15">
    <location>
        <position position="832"/>
    </location>
</feature>
<dbReference type="InterPro" id="IPR003594">
    <property type="entry name" value="HATPase_dom"/>
</dbReference>
<dbReference type="OrthoDB" id="9801651at2"/>
<dbReference type="PRINTS" id="PR00344">
    <property type="entry name" value="BCTRLSENSOR"/>
</dbReference>
<evidence type="ECO:0000256" key="7">
    <source>
        <dbReference type="ARBA" id="ARBA00022692"/>
    </source>
</evidence>
<evidence type="ECO:0000256" key="6">
    <source>
        <dbReference type="ARBA" id="ARBA00022679"/>
    </source>
</evidence>
<keyword evidence="6" id="KW-0808">Transferase</keyword>
<dbReference type="InterPro" id="IPR033479">
    <property type="entry name" value="dCache_1"/>
</dbReference>
<dbReference type="PROSITE" id="PS50112">
    <property type="entry name" value="PAS"/>
    <property type="match status" value="1"/>
</dbReference>
<dbReference type="CDD" id="cd16922">
    <property type="entry name" value="HATPase_EvgS-ArcB-TorS-like"/>
    <property type="match status" value="1"/>
</dbReference>
<feature type="domain" description="PAS" evidence="20">
    <location>
        <begin position="357"/>
        <end position="427"/>
    </location>
</feature>
<dbReference type="CDD" id="cd17546">
    <property type="entry name" value="REC_hyHK_CKI1_RcsC-like"/>
    <property type="match status" value="1"/>
</dbReference>
<dbReference type="Proteomes" id="UP000216998">
    <property type="component" value="Unassembled WGS sequence"/>
</dbReference>
<evidence type="ECO:0000256" key="11">
    <source>
        <dbReference type="ARBA" id="ARBA00022989"/>
    </source>
</evidence>
<dbReference type="SUPFAM" id="SSF103190">
    <property type="entry name" value="Sensory domain-like"/>
    <property type="match status" value="1"/>
</dbReference>
<keyword evidence="7 17" id="KW-0812">Transmembrane</keyword>
<sequence>MRLPLLSLRGKLVLLLAAVILPMSAVLVMENQSRRAEAEAQALARATDMARFAADQNADLVGSLQRLVSVAAGRVARAADADCAHELQTLKGTQPWVSNIFIVRTDGSVRCSTAPDDDEINLADREYFQRVLTTGRPVVSGYLRSRVTGRPVMVYAQPIYAENRQIVGVALAGILLDWLEGMAARLLEAAPGATLMAIHNNGTIIARYPMMAGLDGRDMSHVPFIRAAMEQRSGTWVGPGLDQVERLMGFVPLSNGDLRIIVSYPRAQALAVATSEFHRNLAILVVVSLLAMMLVYFSLARTVLDPLQQLIGTVRRLGRGELGLRAMAGPGEIGVLAGAINDMATDLQRQAAELATRDAQYRLLSEQGSDVVALHALDGTYLYVSPTCSWMLGYDPEQLLGGTPQDRAHPEDVQLIERVLPILLAGMPCAPVTYRLRHGDGRWIWVETAFALAADQLAGQRIVSATRDVGDRVAQEQELRAARDRLGEQAESLQALAADLDRARRVAEAAASAADIARSEAERANQAKSEFLANMSHEVRTPMNGIIGMTGLLLDTSLSSEQRGFAETIRESADALLSVINDILDVSKLEAGKLELDQIDFGLEEIIDGVVALLAPRARQKGVTLAAEIHPTVARAYRGDPSRLRQILLNLAGNAVKFTEQGRISITVRPVDGGAIQSLAATRLVFAVADTGIGMTPDQMRRLFQKFTQADNSITRRFGGTGLGLTICRQLVELMGGDIQVESHLGEGSRFSFTITLPPASAPLPDRHDIQERIKGLCALVVDDVETNRRILSRQLERLGLRVGMVNGAAAALAELERCLREGNCPSVVLIDHTMPGMTGDALAGWLRGHPSFSGIKLVLVSSSGGLDAGDPAAELFDAIMAKPARQTDLRDLLARLFAPTEGMVEPPAETLASGLGQGRRVLVVDDNQVNQNVARLILERDGYTVHLVDDGMEAIAAAEAVIFDLILMDVQMPGMDGIEATRLIRTQERQTGRDRTPIIAMTANAMVGMRESYLEAGMDDYLSKPYEPKALLRAAAHWAGKRDKNATDAAPTSPVETDMETKNLPILDGTVIAGLLSFTDGDEFAELMNRFLNAGRERVVRMGGLLNEENWDQLRREAHSMISLAGNLGLRQIQHLSAQLETSLINGDLATATTLTRQLIALSPAGWTAAEHYVASVTPLQAAAS</sequence>
<dbReference type="PANTHER" id="PTHR45339:SF1">
    <property type="entry name" value="HYBRID SIGNAL TRANSDUCTION HISTIDINE KINASE J"/>
    <property type="match status" value="1"/>
</dbReference>
<dbReference type="Gene3D" id="1.20.120.160">
    <property type="entry name" value="HPT domain"/>
    <property type="match status" value="1"/>
</dbReference>
<dbReference type="SMART" id="SM00091">
    <property type="entry name" value="PAS"/>
    <property type="match status" value="1"/>
</dbReference>
<comment type="caution">
    <text evidence="23">The sequence shown here is derived from an EMBL/GenBank/DDBJ whole genome shotgun (WGS) entry which is preliminary data.</text>
</comment>
<evidence type="ECO:0000256" key="15">
    <source>
        <dbReference type="PROSITE-ProRule" id="PRU00169"/>
    </source>
</evidence>
<dbReference type="GO" id="GO:0005886">
    <property type="term" value="C:plasma membrane"/>
    <property type="evidence" value="ECO:0007669"/>
    <property type="project" value="UniProtKB-SubCell"/>
</dbReference>
<evidence type="ECO:0000256" key="2">
    <source>
        <dbReference type="ARBA" id="ARBA00004651"/>
    </source>
</evidence>
<dbReference type="SUPFAM" id="SSF55874">
    <property type="entry name" value="ATPase domain of HSP90 chaperone/DNA topoisomerase II/histidine kinase"/>
    <property type="match status" value="1"/>
</dbReference>
<reference evidence="23 24" key="1">
    <citation type="submission" date="2017-07" db="EMBL/GenBank/DDBJ databases">
        <title>Niveispirillum cyanobacteriorum sp. nov., isolated from cyanobacterial aggregates in a eutrophic lake.</title>
        <authorList>
            <person name="Cai H."/>
        </authorList>
    </citation>
    <scope>NUCLEOTIDE SEQUENCE [LARGE SCALE GENOMIC DNA]</scope>
    <source>
        <strain evidence="24">TH1-14</strain>
    </source>
</reference>
<feature type="transmembrane region" description="Helical" evidence="17">
    <location>
        <begin position="12"/>
        <end position="29"/>
    </location>
</feature>
<keyword evidence="16" id="KW-0175">Coiled coil</keyword>
<dbReference type="CDD" id="cd00082">
    <property type="entry name" value="HisKA"/>
    <property type="match status" value="1"/>
</dbReference>
<name>A0A255YZM4_9PROT</name>
<dbReference type="SUPFAM" id="SSF158472">
    <property type="entry name" value="HAMP domain-like"/>
    <property type="match status" value="1"/>
</dbReference>
<keyword evidence="8" id="KW-0547">Nucleotide-binding</keyword>
<evidence type="ECO:0000256" key="1">
    <source>
        <dbReference type="ARBA" id="ARBA00000085"/>
    </source>
</evidence>
<dbReference type="FunFam" id="1.10.287.130:FF:000002">
    <property type="entry name" value="Two-component osmosensing histidine kinase"/>
    <property type="match status" value="1"/>
</dbReference>
<dbReference type="Pfam" id="PF02518">
    <property type="entry name" value="HATPase_c"/>
    <property type="match status" value="1"/>
</dbReference>
<feature type="domain" description="Histidine kinase" evidence="18">
    <location>
        <begin position="534"/>
        <end position="759"/>
    </location>
</feature>
<dbReference type="PROSITE" id="PS50885">
    <property type="entry name" value="HAMP"/>
    <property type="match status" value="1"/>
</dbReference>
<comment type="subcellular location">
    <subcellularLocation>
        <location evidence="2">Cell membrane</location>
        <topology evidence="2">Multi-pass membrane protein</topology>
    </subcellularLocation>
</comment>
<dbReference type="SUPFAM" id="SSF55785">
    <property type="entry name" value="PYP-like sensor domain (PAS domain)"/>
    <property type="match status" value="1"/>
</dbReference>